<dbReference type="PROSITE" id="PS50297">
    <property type="entry name" value="ANK_REP_REGION"/>
    <property type="match status" value="2"/>
</dbReference>
<dbReference type="Pfam" id="PF12796">
    <property type="entry name" value="Ank_2"/>
    <property type="match status" value="1"/>
</dbReference>
<dbReference type="InterPro" id="IPR036770">
    <property type="entry name" value="Ankyrin_rpt-contain_sf"/>
</dbReference>
<keyword evidence="3" id="KW-0040">ANK repeat</keyword>
<keyword evidence="1" id="KW-0677">Repeat</keyword>
<feature type="repeat" description="ANK" evidence="3">
    <location>
        <begin position="141"/>
        <end position="176"/>
    </location>
</feature>
<dbReference type="Pfam" id="PF13374">
    <property type="entry name" value="TPR_10"/>
    <property type="match status" value="5"/>
</dbReference>
<evidence type="ECO:0000313" key="7">
    <source>
        <dbReference type="EMBL" id="CAL4770610.1"/>
    </source>
</evidence>
<dbReference type="Gene3D" id="1.25.40.10">
    <property type="entry name" value="Tetratricopeptide repeat domain"/>
    <property type="match status" value="3"/>
</dbReference>
<keyword evidence="8" id="KW-1185">Reference proteome</keyword>
<evidence type="ECO:0000256" key="2">
    <source>
        <dbReference type="ARBA" id="ARBA00022803"/>
    </source>
</evidence>
<reference evidence="7 8" key="2">
    <citation type="submission" date="2024-05" db="EMBL/GenBank/DDBJ databases">
        <authorList>
            <person name="Chen Y."/>
            <person name="Shah S."/>
            <person name="Dougan E. K."/>
            <person name="Thang M."/>
            <person name="Chan C."/>
        </authorList>
    </citation>
    <scope>NUCLEOTIDE SEQUENCE [LARGE SCALE GENOMIC DNA]</scope>
</reference>
<comment type="caution">
    <text evidence="6">The sequence shown here is derived from an EMBL/GenBank/DDBJ whole genome shotgun (WGS) entry which is preliminary data.</text>
</comment>
<dbReference type="Pfam" id="PF13424">
    <property type="entry name" value="TPR_12"/>
    <property type="match status" value="3"/>
</dbReference>
<proteinExistence type="predicted"/>
<accession>A0A9P1FP67</accession>
<evidence type="ECO:0000313" key="6">
    <source>
        <dbReference type="EMBL" id="CAI3983298.1"/>
    </source>
</evidence>
<dbReference type="SUPFAM" id="SSF48403">
    <property type="entry name" value="Ankyrin repeat"/>
    <property type="match status" value="1"/>
</dbReference>
<dbReference type="AlphaFoldDB" id="A0A9P1FP67"/>
<dbReference type="PANTHER" id="PTHR45641:SF19">
    <property type="entry name" value="NEPHROCYSTIN-3"/>
    <property type="match status" value="1"/>
</dbReference>
<sequence>KAFLKTVCDGLREQRLQRQVLQEKLKAVERQFSDASSKQDKIKLLLEDFAAHTLANTKAEEHIRAVLDNLEAWRTSKERKEVARASFGTRSQDMTSEEGKNVEKKNRLGRTELHNAVCRGDETCVRQLLRNRAAVDAKDGSGRTPLHLASDAASEVGVKLIELLLEARATTDATDLSGLEPQPLSSSELMNVCDVDVDCLGFLGLTPLNLACDSKYTEAVAVLQSVEGSSRVPEELAEEHLNTQCAEISDYFAKRYLAGELYDGSGYSNSNVGELLTYKYEASDGDVMVWQHAFDLRAFGKQGEEVVTLYHYTDELAFHNVGNLEQTAAQLFASLVDERAHFGKGLYATQHEPAVWASRLRILLNNYSNGDPFSPTPEEARKRDAEWGNGRKSGHRAAFCIPLIVPRSIAYNIFERHTPDMAEKTVKDSAGQERPIKLGEDYLGRPVHRNRDVWVIRVETDFWMGKCSMQRPDSVLDLLQLRLRKLRASAGEDVLMADCMFELARRLYGRARYGEAEKLDRECLRIRQVKLGEDHLDTLPSLNNLAMVLQAQGRLVEAEPLYREALEKRQAKLGEDHPDTLNSINNLALLLYAQGHLAEAEPLFRKALEKSKAKLGEDHPDTLLSLNSLNNLALLLQDQGRLVEAEPLYREALEKSPGAQLQRFQRDFGQWTWSHTLLDFRTAKLGEDHPDTLTSLNNLALLLYAQGHLAEAEPLFRKALEKSKAKLGEDHPDTLNSINNLAAVLDDQGHLAEAEPLYREALEKRKAQLGEDHPDTLNSINNLAAVLDAQGHLAEAEPLYREALEKRQAKLGEDHPDTLNSLNNLAAVLKAQGHLAEAEPFLREALKKRKAKLGEDHPDTLLSLNNLAAVLKAQGHLAEAEPLYREALEKGRLKLGKQHPNTMMTIYNLAVLLKSMKKFEEAEELFREELAACISRHGEHHEETLDSMENLAEFLEERGKVDEAQELLHLAGRTAQ</sequence>
<evidence type="ECO:0000313" key="8">
    <source>
        <dbReference type="Proteomes" id="UP001152797"/>
    </source>
</evidence>
<dbReference type="OrthoDB" id="311289at2759"/>
<protein>
    <submittedName>
        <fullName evidence="7">Nephrocystin-3</fullName>
    </submittedName>
</protein>
<dbReference type="SMART" id="SM00248">
    <property type="entry name" value="ANK"/>
    <property type="match status" value="3"/>
</dbReference>
<dbReference type="PANTHER" id="PTHR45641">
    <property type="entry name" value="TETRATRICOPEPTIDE REPEAT PROTEIN (AFU_ORTHOLOGUE AFUA_6G03870)"/>
    <property type="match status" value="1"/>
</dbReference>
<dbReference type="InterPro" id="IPR011990">
    <property type="entry name" value="TPR-like_helical_dom_sf"/>
</dbReference>
<reference evidence="6" key="1">
    <citation type="submission" date="2022-10" db="EMBL/GenBank/DDBJ databases">
        <authorList>
            <person name="Chen Y."/>
            <person name="Dougan E. K."/>
            <person name="Chan C."/>
            <person name="Rhodes N."/>
            <person name="Thang M."/>
        </authorList>
    </citation>
    <scope>NUCLEOTIDE SEQUENCE</scope>
</reference>
<gene>
    <name evidence="6" type="ORF">C1SCF055_LOCUS10919</name>
</gene>
<dbReference type="SUPFAM" id="SSF48452">
    <property type="entry name" value="TPR-like"/>
    <property type="match status" value="2"/>
</dbReference>
<dbReference type="EMBL" id="CAMXCT030000788">
    <property type="protein sequence ID" value="CAL4770610.1"/>
    <property type="molecule type" value="Genomic_DNA"/>
</dbReference>
<dbReference type="InterPro" id="IPR002110">
    <property type="entry name" value="Ankyrin_rpt"/>
</dbReference>
<dbReference type="PRINTS" id="PR00381">
    <property type="entry name" value="KINESINLIGHT"/>
</dbReference>
<keyword evidence="2" id="KW-0802">TPR repeat</keyword>
<dbReference type="Gene3D" id="1.25.40.20">
    <property type="entry name" value="Ankyrin repeat-containing domain"/>
    <property type="match status" value="1"/>
</dbReference>
<dbReference type="Proteomes" id="UP001152797">
    <property type="component" value="Unassembled WGS sequence"/>
</dbReference>
<dbReference type="InterPro" id="IPR019734">
    <property type="entry name" value="TPR_rpt"/>
</dbReference>
<evidence type="ECO:0000256" key="3">
    <source>
        <dbReference type="PROSITE-ProRule" id="PRU00023"/>
    </source>
</evidence>
<dbReference type="GO" id="GO:0042802">
    <property type="term" value="F:identical protein binding"/>
    <property type="evidence" value="ECO:0007669"/>
    <property type="project" value="InterPro"/>
</dbReference>
<dbReference type="PROSITE" id="PS50088">
    <property type="entry name" value="ANK_REPEAT"/>
    <property type="match status" value="2"/>
</dbReference>
<feature type="region of interest" description="Disordered" evidence="5">
    <location>
        <begin position="84"/>
        <end position="103"/>
    </location>
</feature>
<evidence type="ECO:0000256" key="1">
    <source>
        <dbReference type="ARBA" id="ARBA00022737"/>
    </source>
</evidence>
<organism evidence="6">
    <name type="scientific">Cladocopium goreaui</name>
    <dbReference type="NCBI Taxonomy" id="2562237"/>
    <lineage>
        <taxon>Eukaryota</taxon>
        <taxon>Sar</taxon>
        <taxon>Alveolata</taxon>
        <taxon>Dinophyceae</taxon>
        <taxon>Suessiales</taxon>
        <taxon>Symbiodiniaceae</taxon>
        <taxon>Cladocopium</taxon>
    </lineage>
</organism>
<dbReference type="EMBL" id="CAMXCT010000788">
    <property type="protein sequence ID" value="CAI3983298.1"/>
    <property type="molecule type" value="Genomic_DNA"/>
</dbReference>
<name>A0A9P1FP67_9DINO</name>
<evidence type="ECO:0000256" key="5">
    <source>
        <dbReference type="SAM" id="MobiDB-lite"/>
    </source>
</evidence>
<dbReference type="EMBL" id="CAMXCT020000788">
    <property type="protein sequence ID" value="CAL1136673.1"/>
    <property type="molecule type" value="Genomic_DNA"/>
</dbReference>
<feature type="coiled-coil region" evidence="4">
    <location>
        <begin position="11"/>
        <end position="38"/>
    </location>
</feature>
<dbReference type="SMART" id="SM00028">
    <property type="entry name" value="TPR"/>
    <property type="match status" value="9"/>
</dbReference>
<feature type="non-terminal residue" evidence="6">
    <location>
        <position position="1"/>
    </location>
</feature>
<feature type="repeat" description="ANK" evidence="3">
    <location>
        <begin position="108"/>
        <end position="140"/>
    </location>
</feature>
<keyword evidence="4" id="KW-0175">Coiled coil</keyword>
<evidence type="ECO:0000256" key="4">
    <source>
        <dbReference type="SAM" id="Coils"/>
    </source>
</evidence>